<dbReference type="OrthoDB" id="9810952at2"/>
<accession>A0A5R9E0D1</accession>
<protein>
    <submittedName>
        <fullName evidence="9">TrkH family potassium uptake protein</fullName>
    </submittedName>
</protein>
<dbReference type="PANTHER" id="PTHR32024">
    <property type="entry name" value="TRK SYSTEM POTASSIUM UPTAKE PROTEIN TRKG-RELATED"/>
    <property type="match status" value="1"/>
</dbReference>
<evidence type="ECO:0000256" key="4">
    <source>
        <dbReference type="ARBA" id="ARBA00022692"/>
    </source>
</evidence>
<feature type="transmembrane region" description="Helical" evidence="8">
    <location>
        <begin position="192"/>
        <end position="215"/>
    </location>
</feature>
<dbReference type="Pfam" id="PF02386">
    <property type="entry name" value="TrkH"/>
    <property type="match status" value="1"/>
</dbReference>
<feature type="transmembrane region" description="Helical" evidence="8">
    <location>
        <begin position="48"/>
        <end position="67"/>
    </location>
</feature>
<dbReference type="Proteomes" id="UP000306420">
    <property type="component" value="Unassembled WGS sequence"/>
</dbReference>
<dbReference type="InterPro" id="IPR003445">
    <property type="entry name" value="Cat_transpt"/>
</dbReference>
<proteinExistence type="predicted"/>
<keyword evidence="3" id="KW-1003">Cell membrane</keyword>
<reference evidence="9 10" key="1">
    <citation type="submission" date="2019-05" db="EMBL/GenBank/DDBJ databases">
        <title>The metagenome of a microbial culture collection derived from dairy environment covers the genomic content of the human microbiome.</title>
        <authorList>
            <person name="Roder T."/>
            <person name="Wuthrich D."/>
            <person name="Sattari Z."/>
            <person name="Von Ah U."/>
            <person name="Bar C."/>
            <person name="Ronchi F."/>
            <person name="Macpherson A.J."/>
            <person name="Ganal-Vonarburg S.C."/>
            <person name="Bruggmann R."/>
            <person name="Vergeres G."/>
        </authorList>
    </citation>
    <scope>NUCLEOTIDE SEQUENCE [LARGE SCALE GENOMIC DNA]</scope>
    <source>
        <strain evidence="9 10">FAM 24227</strain>
    </source>
</reference>
<comment type="caution">
    <text evidence="9">The sequence shown here is derived from an EMBL/GenBank/DDBJ whole genome shotgun (WGS) entry which is preliminary data.</text>
</comment>
<keyword evidence="2" id="KW-0813">Transport</keyword>
<feature type="transmembrane region" description="Helical" evidence="8">
    <location>
        <begin position="359"/>
        <end position="381"/>
    </location>
</feature>
<sequence length="458" mass="50044">MAITIGNRKISTSLQLTLSFVLVAFIGSLVLSLPIFHQPSTDVGYFDHLLTAISLVCVSGMAALPIAETYNLAGQVIALLLIQVGGLGVITILNVGIFYLNRRLSLQDQYLLQQSLSRDTNRNLVDFLLSIYKFTISAEIIGALIIMYDFVPRFGFARGAFNALFLSISSFSNSGFHNLYTDSLEGFYNNPLILLTVSFLVISGGIGFSVWFELSERVGNYIKSRPRSLKLAFQHLSVHTRIVLVFSGAIIALGTVLFLAAEWSNPNSIGDMSPGLKLLNAFFNTTNTRTAGYTSVNYFELNPFTKLSSMVQTIIGGAPGGTAGGIKVTSFAILVLLFKSEVQSYDHVVAFKRIIPSRIVKQAVIIVLFFVILLFVGYGAILLTHPHLDSLDILFETANALGSAGISFNTIDYLNPFGVSIMVVLMIAGRVGPITLLLGILQRRNREIHYAETNIFLG</sequence>
<keyword evidence="6" id="KW-0406">Ion transport</keyword>
<evidence type="ECO:0000256" key="5">
    <source>
        <dbReference type="ARBA" id="ARBA00022989"/>
    </source>
</evidence>
<evidence type="ECO:0000313" key="10">
    <source>
        <dbReference type="Proteomes" id="UP000306420"/>
    </source>
</evidence>
<dbReference type="AlphaFoldDB" id="A0A5R9E0D1"/>
<evidence type="ECO:0000256" key="8">
    <source>
        <dbReference type="SAM" id="Phobius"/>
    </source>
</evidence>
<comment type="subcellular location">
    <subcellularLocation>
        <location evidence="1">Cell membrane</location>
        <topology evidence="1">Multi-pass membrane protein</topology>
    </subcellularLocation>
</comment>
<feature type="transmembrane region" description="Helical" evidence="8">
    <location>
        <begin position="236"/>
        <end position="261"/>
    </location>
</feature>
<dbReference type="GO" id="GO:0005886">
    <property type="term" value="C:plasma membrane"/>
    <property type="evidence" value="ECO:0007669"/>
    <property type="project" value="UniProtKB-SubCell"/>
</dbReference>
<keyword evidence="5 8" id="KW-1133">Transmembrane helix</keyword>
<keyword evidence="7 8" id="KW-0472">Membrane</keyword>
<feature type="transmembrane region" description="Helical" evidence="8">
    <location>
        <begin position="79"/>
        <end position="100"/>
    </location>
</feature>
<feature type="transmembrane region" description="Helical" evidence="8">
    <location>
        <begin position="127"/>
        <end position="148"/>
    </location>
</feature>
<name>A0A5R9E0D1_9LACT</name>
<feature type="transmembrane region" description="Helical" evidence="8">
    <location>
        <begin position="12"/>
        <end position="36"/>
    </location>
</feature>
<evidence type="ECO:0000256" key="6">
    <source>
        <dbReference type="ARBA" id="ARBA00023065"/>
    </source>
</evidence>
<evidence type="ECO:0000256" key="1">
    <source>
        <dbReference type="ARBA" id="ARBA00004651"/>
    </source>
</evidence>
<evidence type="ECO:0000256" key="7">
    <source>
        <dbReference type="ARBA" id="ARBA00023136"/>
    </source>
</evidence>
<dbReference type="GO" id="GO:0030001">
    <property type="term" value="P:metal ion transport"/>
    <property type="evidence" value="ECO:0007669"/>
    <property type="project" value="UniProtKB-ARBA"/>
</dbReference>
<dbReference type="EMBL" id="VBSP01000016">
    <property type="protein sequence ID" value="TLQ41485.1"/>
    <property type="molecule type" value="Genomic_DNA"/>
</dbReference>
<dbReference type="PANTHER" id="PTHR32024:SF1">
    <property type="entry name" value="KTR SYSTEM POTASSIUM UPTAKE PROTEIN B"/>
    <property type="match status" value="1"/>
</dbReference>
<feature type="transmembrane region" description="Helical" evidence="8">
    <location>
        <begin position="417"/>
        <end position="441"/>
    </location>
</feature>
<gene>
    <name evidence="9" type="ORF">FEZ33_05840</name>
</gene>
<evidence type="ECO:0000313" key="9">
    <source>
        <dbReference type="EMBL" id="TLQ41485.1"/>
    </source>
</evidence>
<organism evidence="9 10">
    <name type="scientific">Ruoffia tabacinasalis</name>
    <dbReference type="NCBI Taxonomy" id="87458"/>
    <lineage>
        <taxon>Bacteria</taxon>
        <taxon>Bacillati</taxon>
        <taxon>Bacillota</taxon>
        <taxon>Bacilli</taxon>
        <taxon>Lactobacillales</taxon>
        <taxon>Aerococcaceae</taxon>
        <taxon>Ruoffia</taxon>
    </lineage>
</organism>
<dbReference type="RefSeq" id="WP_138404469.1">
    <property type="nucleotide sequence ID" value="NZ_VBSP01000016.1"/>
</dbReference>
<evidence type="ECO:0000256" key="3">
    <source>
        <dbReference type="ARBA" id="ARBA00022475"/>
    </source>
</evidence>
<evidence type="ECO:0000256" key="2">
    <source>
        <dbReference type="ARBA" id="ARBA00022448"/>
    </source>
</evidence>
<feature type="transmembrane region" description="Helical" evidence="8">
    <location>
        <begin position="160"/>
        <end position="180"/>
    </location>
</feature>
<feature type="transmembrane region" description="Helical" evidence="8">
    <location>
        <begin position="314"/>
        <end position="338"/>
    </location>
</feature>
<dbReference type="GO" id="GO:0008324">
    <property type="term" value="F:monoatomic cation transmembrane transporter activity"/>
    <property type="evidence" value="ECO:0007669"/>
    <property type="project" value="InterPro"/>
</dbReference>
<keyword evidence="4 8" id="KW-0812">Transmembrane</keyword>